<dbReference type="GO" id="GO:0016477">
    <property type="term" value="P:cell migration"/>
    <property type="evidence" value="ECO:0007669"/>
    <property type="project" value="TreeGrafter"/>
</dbReference>
<dbReference type="PANTHER" id="PTHR10048:SF111">
    <property type="entry name" value="PHOSPHATIDYLINOSITOL 3-KINASE AGE-1"/>
    <property type="match status" value="1"/>
</dbReference>
<dbReference type="OrthoDB" id="67688at2759"/>
<dbReference type="Gene3D" id="1.10.1070.11">
    <property type="entry name" value="Phosphatidylinositol 3-/4-kinase, catalytic domain"/>
    <property type="match status" value="1"/>
</dbReference>
<dbReference type="AlphaFoldDB" id="A0A0R3XCD8"/>
<dbReference type="PROSITE" id="PS50290">
    <property type="entry name" value="PI3_4_KINASE_3"/>
    <property type="match status" value="1"/>
</dbReference>
<dbReference type="GO" id="GO:0005942">
    <property type="term" value="C:phosphatidylinositol 3-kinase complex"/>
    <property type="evidence" value="ECO:0007669"/>
    <property type="project" value="TreeGrafter"/>
</dbReference>
<gene>
    <name evidence="4" type="ORF">TTAC_LOCUS11198</name>
</gene>
<dbReference type="EMBL" id="UYWX01023186">
    <property type="protein sequence ID" value="VDM36178.1"/>
    <property type="molecule type" value="Genomic_DNA"/>
</dbReference>
<dbReference type="GO" id="GO:0048015">
    <property type="term" value="P:phosphatidylinositol-mediated signaling"/>
    <property type="evidence" value="ECO:0007669"/>
    <property type="project" value="TreeGrafter"/>
</dbReference>
<dbReference type="GO" id="GO:0005737">
    <property type="term" value="C:cytoplasm"/>
    <property type="evidence" value="ECO:0007669"/>
    <property type="project" value="TreeGrafter"/>
</dbReference>
<evidence type="ECO:0000313" key="6">
    <source>
        <dbReference type="WBParaSite" id="TTAC_0001121501-mRNA-1"/>
    </source>
</evidence>
<evidence type="ECO:0000256" key="2">
    <source>
        <dbReference type="ARBA" id="ARBA00022777"/>
    </source>
</evidence>
<dbReference type="PROSITE" id="PS00916">
    <property type="entry name" value="PI3_4_KINASE_2"/>
    <property type="match status" value="1"/>
</dbReference>
<dbReference type="PANTHER" id="PTHR10048">
    <property type="entry name" value="PHOSPHATIDYLINOSITOL KINASE"/>
    <property type="match status" value="1"/>
</dbReference>
<evidence type="ECO:0000313" key="4">
    <source>
        <dbReference type="EMBL" id="VDM36178.1"/>
    </source>
</evidence>
<keyword evidence="2" id="KW-0418">Kinase</keyword>
<name>A0A0R3XCD8_HYDTA</name>
<reference evidence="6" key="1">
    <citation type="submission" date="2017-02" db="UniProtKB">
        <authorList>
            <consortium name="WormBaseParasite"/>
        </authorList>
    </citation>
    <scope>IDENTIFICATION</scope>
</reference>
<dbReference type="InterPro" id="IPR000403">
    <property type="entry name" value="PI3/4_kinase_cat_dom"/>
</dbReference>
<dbReference type="Proteomes" id="UP000274429">
    <property type="component" value="Unassembled WGS sequence"/>
</dbReference>
<dbReference type="PROSITE" id="PS00915">
    <property type="entry name" value="PI3_4_KINASE_1"/>
    <property type="match status" value="1"/>
</dbReference>
<dbReference type="GO" id="GO:0035005">
    <property type="term" value="F:1-phosphatidylinositol-4-phosphate 3-kinase activity"/>
    <property type="evidence" value="ECO:0007669"/>
    <property type="project" value="TreeGrafter"/>
</dbReference>
<evidence type="ECO:0000256" key="1">
    <source>
        <dbReference type="ARBA" id="ARBA00022679"/>
    </source>
</evidence>
<dbReference type="Gene3D" id="3.30.1010.10">
    <property type="entry name" value="Phosphatidylinositol 3-kinase Catalytic Subunit, Chain A, domain 4"/>
    <property type="match status" value="1"/>
</dbReference>
<dbReference type="InterPro" id="IPR036940">
    <property type="entry name" value="PI3/4_kinase_cat_sf"/>
</dbReference>
<dbReference type="InterPro" id="IPR018936">
    <property type="entry name" value="PI3/4_kinase_CS"/>
</dbReference>
<dbReference type="InterPro" id="IPR011009">
    <property type="entry name" value="Kinase-like_dom_sf"/>
</dbReference>
<keyword evidence="5" id="KW-1185">Reference proteome</keyword>
<dbReference type="WBParaSite" id="TTAC_0001121501-mRNA-1">
    <property type="protein sequence ID" value="TTAC_0001121501-mRNA-1"/>
    <property type="gene ID" value="TTAC_0001121501"/>
</dbReference>
<dbReference type="GO" id="GO:0016303">
    <property type="term" value="F:1-phosphatidylinositol-3-kinase activity"/>
    <property type="evidence" value="ECO:0007669"/>
    <property type="project" value="TreeGrafter"/>
</dbReference>
<dbReference type="GO" id="GO:0043491">
    <property type="term" value="P:phosphatidylinositol 3-kinase/protein kinase B signal transduction"/>
    <property type="evidence" value="ECO:0007669"/>
    <property type="project" value="TreeGrafter"/>
</dbReference>
<proteinExistence type="predicted"/>
<dbReference type="InterPro" id="IPR015433">
    <property type="entry name" value="PI3/4_kinase"/>
</dbReference>
<protein>
    <submittedName>
        <fullName evidence="6">PI3K/PI4K domain-containing protein</fullName>
    </submittedName>
</protein>
<feature type="domain" description="PI3K/PI4K catalytic" evidence="3">
    <location>
        <begin position="58"/>
        <end position="407"/>
    </location>
</feature>
<dbReference type="Pfam" id="PF00454">
    <property type="entry name" value="PI3_PI4_kinase"/>
    <property type="match status" value="1"/>
</dbReference>
<organism evidence="6">
    <name type="scientific">Hydatigena taeniaeformis</name>
    <name type="common">Feline tapeworm</name>
    <name type="synonym">Taenia taeniaeformis</name>
    <dbReference type="NCBI Taxonomy" id="6205"/>
    <lineage>
        <taxon>Eukaryota</taxon>
        <taxon>Metazoa</taxon>
        <taxon>Spiralia</taxon>
        <taxon>Lophotrochozoa</taxon>
        <taxon>Platyhelminthes</taxon>
        <taxon>Cestoda</taxon>
        <taxon>Eucestoda</taxon>
        <taxon>Cyclophyllidea</taxon>
        <taxon>Taeniidae</taxon>
        <taxon>Hydatigera</taxon>
    </lineage>
</organism>
<evidence type="ECO:0000259" key="3">
    <source>
        <dbReference type="PROSITE" id="PS50290"/>
    </source>
</evidence>
<dbReference type="SUPFAM" id="SSF56112">
    <property type="entry name" value="Protein kinase-like (PK-like)"/>
    <property type="match status" value="2"/>
</dbReference>
<keyword evidence="1" id="KW-0808">Transferase</keyword>
<sequence>MLANLLAEAIRLYGLYRVAEDEEQRTRFKFELHRSEVRGDLENILSPLRFSIKLGPVVEQQCTVKRSKKRPLWIAWANPDNLASHHHMIHQLLFKHGDDLRQDMLTLQILKVMDHIWKEEGFNLDLTTYDCLATGDEMGLIEVVRNSQTIMSIQGQRVRSAMQIDSSQLHKWFLQKKAAPLGSEEAYEAAIRRFTNSCAGYCVATFVLGIRDRHNDNIMVDDSGRLFHIDFGHILNNKKKKFGITRERVPFVLTSDFACVIARAATAQWPSQWFIHNFSACYSSSSPPPLLSLAYIFAAHVAYIALETGSPLRVGVGSNLKWEEKPYRSKGFMDFTRLCGDAYRILRQHSNLLLTLLAMMVPSGLPELTCAGDLEYVRKTLAVELHDEEEALNYFNAKFNEAYNGAWTTKIDWFAHWVRR</sequence>
<evidence type="ECO:0000313" key="5">
    <source>
        <dbReference type="Proteomes" id="UP000274429"/>
    </source>
</evidence>
<dbReference type="SMART" id="SM00146">
    <property type="entry name" value="PI3Kc"/>
    <property type="match status" value="1"/>
</dbReference>
<reference evidence="4 5" key="2">
    <citation type="submission" date="2018-11" db="EMBL/GenBank/DDBJ databases">
        <authorList>
            <consortium name="Pathogen Informatics"/>
        </authorList>
    </citation>
    <scope>NUCLEOTIDE SEQUENCE [LARGE SCALE GENOMIC DNA]</scope>
</reference>
<dbReference type="STRING" id="6205.A0A0R3XCD8"/>
<accession>A0A0R3XCD8</accession>
<dbReference type="GO" id="GO:0005886">
    <property type="term" value="C:plasma membrane"/>
    <property type="evidence" value="ECO:0007669"/>
    <property type="project" value="TreeGrafter"/>
</dbReference>